<gene>
    <name evidence="1" type="ORF">BpHYR1_011529</name>
</gene>
<name>A0A3M7QZ78_BRAPC</name>
<sequence>MNFFLFQVTIVMAIESQIQKLIDDVNFFEYKRPAYIQRNTYFELIFLNFTTTIFFKRLA</sequence>
<evidence type="ECO:0000313" key="1">
    <source>
        <dbReference type="EMBL" id="RNA16603.1"/>
    </source>
</evidence>
<proteinExistence type="predicted"/>
<organism evidence="1 2">
    <name type="scientific">Brachionus plicatilis</name>
    <name type="common">Marine rotifer</name>
    <name type="synonym">Brachionus muelleri</name>
    <dbReference type="NCBI Taxonomy" id="10195"/>
    <lineage>
        <taxon>Eukaryota</taxon>
        <taxon>Metazoa</taxon>
        <taxon>Spiralia</taxon>
        <taxon>Gnathifera</taxon>
        <taxon>Rotifera</taxon>
        <taxon>Eurotatoria</taxon>
        <taxon>Monogononta</taxon>
        <taxon>Pseudotrocha</taxon>
        <taxon>Ploima</taxon>
        <taxon>Brachionidae</taxon>
        <taxon>Brachionus</taxon>
    </lineage>
</organism>
<reference evidence="1 2" key="1">
    <citation type="journal article" date="2018" name="Sci. Rep.">
        <title>Genomic signatures of local adaptation to the degree of environmental predictability in rotifers.</title>
        <authorList>
            <person name="Franch-Gras L."/>
            <person name="Hahn C."/>
            <person name="Garcia-Roger E.M."/>
            <person name="Carmona M.J."/>
            <person name="Serra M."/>
            <person name="Gomez A."/>
        </authorList>
    </citation>
    <scope>NUCLEOTIDE SEQUENCE [LARGE SCALE GENOMIC DNA]</scope>
    <source>
        <strain evidence="1">HYR1</strain>
    </source>
</reference>
<accession>A0A3M7QZ78</accession>
<dbReference type="AlphaFoldDB" id="A0A3M7QZ78"/>
<dbReference type="EMBL" id="REGN01004671">
    <property type="protein sequence ID" value="RNA16603.1"/>
    <property type="molecule type" value="Genomic_DNA"/>
</dbReference>
<dbReference type="Proteomes" id="UP000276133">
    <property type="component" value="Unassembled WGS sequence"/>
</dbReference>
<keyword evidence="2" id="KW-1185">Reference proteome</keyword>
<evidence type="ECO:0000313" key="2">
    <source>
        <dbReference type="Proteomes" id="UP000276133"/>
    </source>
</evidence>
<comment type="caution">
    <text evidence="1">The sequence shown here is derived from an EMBL/GenBank/DDBJ whole genome shotgun (WGS) entry which is preliminary data.</text>
</comment>
<protein>
    <submittedName>
        <fullName evidence="1">Uncharacterized protein</fullName>
    </submittedName>
</protein>